<sequence>MLLRLTSGLLFLVISCSTLAAPPILRVTTSEYPPFEYLEDGALIGDDATTVRAVLDRMGMEPVFIIVPWRRAEAWARNGYSDMIFSLTHSAEREHYYHFTAPINTARDVFFAREDSNIRWQTLDDLEGLRVGLSSSYSYAPEFMNWLEAADIEVIKISQQKPDLTGLRMVAYNRIDVFICEQSVCQFLLEKHQPDYPEIESIEAVPGMIGNERAFRAAFSRKHPDGEQLRDSFNQALAELKRETNE</sequence>
<evidence type="ECO:0000256" key="3">
    <source>
        <dbReference type="SAM" id="SignalP"/>
    </source>
</evidence>
<dbReference type="PANTHER" id="PTHR35936:SF25">
    <property type="entry name" value="ABC TRANSPORTER SUBSTRATE-BINDING PROTEIN"/>
    <property type="match status" value="1"/>
</dbReference>
<dbReference type="PROSITE" id="PS51257">
    <property type="entry name" value="PROKAR_LIPOPROTEIN"/>
    <property type="match status" value="1"/>
</dbReference>
<evidence type="ECO:0000313" key="5">
    <source>
        <dbReference type="EMBL" id="EON93406.1"/>
    </source>
</evidence>
<accession>R8B4B5</accession>
<evidence type="ECO:0000256" key="2">
    <source>
        <dbReference type="ARBA" id="ARBA00022729"/>
    </source>
</evidence>
<gene>
    <name evidence="5" type="ORF">MARLIPOL_05210</name>
</gene>
<dbReference type="Gene3D" id="3.40.190.10">
    <property type="entry name" value="Periplasmic binding protein-like II"/>
    <property type="match status" value="2"/>
</dbReference>
<feature type="domain" description="Solute-binding protein family 3/N-terminal" evidence="4">
    <location>
        <begin position="24"/>
        <end position="246"/>
    </location>
</feature>
<dbReference type="HOGENOM" id="CLU_064076_8_0_6"/>
<dbReference type="eggNOG" id="COG0834">
    <property type="taxonomic scope" value="Bacteria"/>
</dbReference>
<dbReference type="PANTHER" id="PTHR35936">
    <property type="entry name" value="MEMBRANE-BOUND LYTIC MUREIN TRANSGLYCOSYLASE F"/>
    <property type="match status" value="1"/>
</dbReference>
<keyword evidence="2 3" id="KW-0732">Signal</keyword>
<dbReference type="EMBL" id="ASAD01000007">
    <property type="protein sequence ID" value="EON93406.1"/>
    <property type="molecule type" value="Genomic_DNA"/>
</dbReference>
<dbReference type="PATRIC" id="fig|1318628.3.peg.1042"/>
<comment type="caution">
    <text evidence="5">The sequence shown here is derived from an EMBL/GenBank/DDBJ whole genome shotgun (WGS) entry which is preliminary data.</text>
</comment>
<reference evidence="5 6" key="1">
    <citation type="journal article" date="2013" name="Genome Announc.">
        <title>Draft Genome Sequence of the Moderately Halophilic Bacterium Marinobacter lipolyticus Strain SM19.</title>
        <authorList>
            <person name="Papke R.T."/>
            <person name="de la Haba R.R."/>
            <person name="Infante-Dominguez C."/>
            <person name="Perez D."/>
            <person name="Sanchez-Porro C."/>
            <person name="Lapierre P."/>
            <person name="Ventosa A."/>
        </authorList>
    </citation>
    <scope>NUCLEOTIDE SEQUENCE [LARGE SCALE GENOMIC DNA]</scope>
    <source>
        <strain evidence="5 6">SM19</strain>
    </source>
</reference>
<organism evidence="5 6">
    <name type="scientific">Marinobacter lipolyticus SM19</name>
    <dbReference type="NCBI Taxonomy" id="1318628"/>
    <lineage>
        <taxon>Bacteria</taxon>
        <taxon>Pseudomonadati</taxon>
        <taxon>Pseudomonadota</taxon>
        <taxon>Gammaproteobacteria</taxon>
        <taxon>Pseudomonadales</taxon>
        <taxon>Marinobacteraceae</taxon>
        <taxon>Marinobacter</taxon>
    </lineage>
</organism>
<dbReference type="SUPFAM" id="SSF53850">
    <property type="entry name" value="Periplasmic binding protein-like II"/>
    <property type="match status" value="1"/>
</dbReference>
<feature type="signal peptide" evidence="3">
    <location>
        <begin position="1"/>
        <end position="20"/>
    </location>
</feature>
<protein>
    <recommendedName>
        <fullName evidence="4">Solute-binding protein family 3/N-terminal domain-containing protein</fullName>
    </recommendedName>
</protein>
<dbReference type="STRING" id="1318628.MARLIPOL_05210"/>
<dbReference type="OrthoDB" id="9768183at2"/>
<dbReference type="Pfam" id="PF00497">
    <property type="entry name" value="SBP_bac_3"/>
    <property type="match status" value="1"/>
</dbReference>
<dbReference type="RefSeq" id="WP_012137041.1">
    <property type="nucleotide sequence ID" value="NZ_KE007306.1"/>
</dbReference>
<evidence type="ECO:0000259" key="4">
    <source>
        <dbReference type="SMART" id="SM00062"/>
    </source>
</evidence>
<dbReference type="SMART" id="SM00062">
    <property type="entry name" value="PBPb"/>
    <property type="match status" value="1"/>
</dbReference>
<dbReference type="Proteomes" id="UP000016540">
    <property type="component" value="Unassembled WGS sequence"/>
</dbReference>
<dbReference type="InterPro" id="IPR001638">
    <property type="entry name" value="Solute-binding_3/MltF_N"/>
</dbReference>
<evidence type="ECO:0000313" key="6">
    <source>
        <dbReference type="Proteomes" id="UP000016540"/>
    </source>
</evidence>
<keyword evidence="6" id="KW-1185">Reference proteome</keyword>
<name>R8B4B5_9GAMM</name>
<feature type="chain" id="PRO_5004451786" description="Solute-binding protein family 3/N-terminal domain-containing protein" evidence="3">
    <location>
        <begin position="21"/>
        <end position="246"/>
    </location>
</feature>
<dbReference type="AlphaFoldDB" id="R8B4B5"/>
<proteinExistence type="inferred from homology"/>
<evidence type="ECO:0000256" key="1">
    <source>
        <dbReference type="ARBA" id="ARBA00010333"/>
    </source>
</evidence>
<comment type="similarity">
    <text evidence="1">Belongs to the bacterial solute-binding protein 3 family.</text>
</comment>